<evidence type="ECO:0008006" key="3">
    <source>
        <dbReference type="Google" id="ProtNLM"/>
    </source>
</evidence>
<evidence type="ECO:0000313" key="2">
    <source>
        <dbReference type="Proteomes" id="UP000275256"/>
    </source>
</evidence>
<accession>A0A3M0GA56</accession>
<name>A0A3M0GA56_9ACTN</name>
<dbReference type="Proteomes" id="UP000275256">
    <property type="component" value="Unassembled WGS sequence"/>
</dbReference>
<sequence length="184" mass="19213">MNRRVAGVVAVVVSLVVVGVVRSAIPPYLPTQSHVSPDEQSVVDLEVGAIQLLEVRAATRLQGDGSFPDGLGTDATFVTARVRITPHGGTLRVVSDIQSADGRSYEALDVAGLPSPAVVYVGQRVTQTLIFEVPADRLAGAHLVIRGAGDDGVQAIQPVAWFPVEVDVESGSLTIDETIVEPAA</sequence>
<keyword evidence="2" id="KW-1185">Reference proteome</keyword>
<dbReference type="EMBL" id="REFW01000001">
    <property type="protein sequence ID" value="RMB61840.1"/>
    <property type="molecule type" value="Genomic_DNA"/>
</dbReference>
<protein>
    <recommendedName>
        <fullName evidence="3">DUF4352 domain-containing protein</fullName>
    </recommendedName>
</protein>
<proteinExistence type="predicted"/>
<gene>
    <name evidence="1" type="ORF">EAX62_04335</name>
</gene>
<evidence type="ECO:0000313" key="1">
    <source>
        <dbReference type="EMBL" id="RMB61840.1"/>
    </source>
</evidence>
<reference evidence="1 2" key="1">
    <citation type="submission" date="2018-10" db="EMBL/GenBank/DDBJ databases">
        <title>Tessaracoccus antarcticuss sp. nov., isolated from sediment.</title>
        <authorList>
            <person name="Zhou L.Y."/>
            <person name="Du Z.J."/>
        </authorList>
    </citation>
    <scope>NUCLEOTIDE SEQUENCE [LARGE SCALE GENOMIC DNA]</scope>
    <source>
        <strain evidence="1 2">JDX10</strain>
    </source>
</reference>
<dbReference type="AlphaFoldDB" id="A0A3M0GA56"/>
<comment type="caution">
    <text evidence="1">The sequence shown here is derived from an EMBL/GenBank/DDBJ whole genome shotgun (WGS) entry which is preliminary data.</text>
</comment>
<dbReference type="RefSeq" id="WP_121900388.1">
    <property type="nucleotide sequence ID" value="NZ_REFW01000001.1"/>
</dbReference>
<organism evidence="1 2">
    <name type="scientific">Tessaracoccus antarcticus</name>
    <dbReference type="NCBI Taxonomy" id="2479848"/>
    <lineage>
        <taxon>Bacteria</taxon>
        <taxon>Bacillati</taxon>
        <taxon>Actinomycetota</taxon>
        <taxon>Actinomycetes</taxon>
        <taxon>Propionibacteriales</taxon>
        <taxon>Propionibacteriaceae</taxon>
        <taxon>Tessaracoccus</taxon>
    </lineage>
</organism>
<dbReference type="OrthoDB" id="3472883at2"/>